<keyword evidence="7 14" id="KW-0418">Kinase</keyword>
<dbReference type="Proteomes" id="UP000199048">
    <property type="component" value="Unassembled WGS sequence"/>
</dbReference>
<dbReference type="SUPFAM" id="SSF158472">
    <property type="entry name" value="HAMP domain-like"/>
    <property type="match status" value="1"/>
</dbReference>
<protein>
    <recommendedName>
        <fullName evidence="3">histidine kinase</fullName>
        <ecNumber evidence="3">2.7.13.3</ecNumber>
    </recommendedName>
</protein>
<evidence type="ECO:0000256" key="11">
    <source>
        <dbReference type="SAM" id="Phobius"/>
    </source>
</evidence>
<dbReference type="InterPro" id="IPR004358">
    <property type="entry name" value="Sig_transdc_His_kin-like_C"/>
</dbReference>
<dbReference type="GO" id="GO:0000155">
    <property type="term" value="F:phosphorelay sensor kinase activity"/>
    <property type="evidence" value="ECO:0007669"/>
    <property type="project" value="InterPro"/>
</dbReference>
<dbReference type="RefSeq" id="WP_092045934.1">
    <property type="nucleotide sequence ID" value="NZ_FOTK01000046.1"/>
</dbReference>
<keyword evidence="10 11" id="KW-0472">Membrane</keyword>
<dbReference type="InterPro" id="IPR036890">
    <property type="entry name" value="HATPase_C_sf"/>
</dbReference>
<evidence type="ECO:0000256" key="6">
    <source>
        <dbReference type="ARBA" id="ARBA00022692"/>
    </source>
</evidence>
<comment type="subcellular location">
    <subcellularLocation>
        <location evidence="2">Membrane</location>
    </subcellularLocation>
</comment>
<keyword evidence="4" id="KW-0597">Phosphoprotein</keyword>
<sequence length="504" mass="53427">MSTGVSVEPIPRETIGARVQKLFRTTAFKLSIAYLAIFALCAFLALGYVAWNARAVLDDQIVSTIDAEINGLSEQYNAGGLRRLITVVERRSREPGASLYLVTTASGEHVVGNVGYVPASVLASPGQSETRYGRSDSDTDPHRAIVRVFTLPGGFRLLVGRDTEERDRLRAVIGRAFGTSLAAVVLLGVIGGWLAASRVLRRVDAMTQTTRAIMAGDLDGRLYVAGNGDELDRLAASLNLMLERIGELMRGMREVSDNIAHDLKTPLTRLRNRADEALRKAASPEELRAALEAVIEESDGLIRVFNALLMIARLEAGNAREILAPVDLGAAVREVGELYEALAEDQGLELDVRAGDGLIIAGNRELIGQALANLIDNALKYGAGGAEARVTVEAGRSGETVHLTVTDHGPGIPEAERARVLGRFVRLEDARSRPGFGLGLSLVNAVVRLHRGTLRLSDNGPGLRVELAFPAQAPGVAAAAGDGAAEPIPALAASAPGGSISRLP</sequence>
<dbReference type="SMART" id="SM00304">
    <property type="entry name" value="HAMP"/>
    <property type="match status" value="1"/>
</dbReference>
<dbReference type="SUPFAM" id="SSF55874">
    <property type="entry name" value="ATPase domain of HSP90 chaperone/DNA topoisomerase II/histidine kinase"/>
    <property type="match status" value="1"/>
</dbReference>
<evidence type="ECO:0000256" key="3">
    <source>
        <dbReference type="ARBA" id="ARBA00012438"/>
    </source>
</evidence>
<keyword evidence="5" id="KW-0808">Transferase</keyword>
<evidence type="ECO:0000313" key="15">
    <source>
        <dbReference type="Proteomes" id="UP000199048"/>
    </source>
</evidence>
<dbReference type="InterPro" id="IPR003661">
    <property type="entry name" value="HisK_dim/P_dom"/>
</dbReference>
<dbReference type="PANTHER" id="PTHR45436:SF8">
    <property type="entry name" value="HISTIDINE KINASE"/>
    <property type="match status" value="1"/>
</dbReference>
<evidence type="ECO:0000256" key="9">
    <source>
        <dbReference type="ARBA" id="ARBA00023012"/>
    </source>
</evidence>
<proteinExistence type="predicted"/>
<dbReference type="CDD" id="cd00082">
    <property type="entry name" value="HisKA"/>
    <property type="match status" value="1"/>
</dbReference>
<gene>
    <name evidence="14" type="ORF">SAMN05192568_104634</name>
</gene>
<dbReference type="SUPFAM" id="SSF47384">
    <property type="entry name" value="Homodimeric domain of signal transducing histidine kinase"/>
    <property type="match status" value="1"/>
</dbReference>
<evidence type="ECO:0000256" key="5">
    <source>
        <dbReference type="ARBA" id="ARBA00022679"/>
    </source>
</evidence>
<keyword evidence="9" id="KW-0902">Two-component regulatory system</keyword>
<dbReference type="Gene3D" id="3.30.565.10">
    <property type="entry name" value="Histidine kinase-like ATPase, C-terminal domain"/>
    <property type="match status" value="1"/>
</dbReference>
<dbReference type="InterPro" id="IPR003594">
    <property type="entry name" value="HATPase_dom"/>
</dbReference>
<dbReference type="InterPro" id="IPR003660">
    <property type="entry name" value="HAMP_dom"/>
</dbReference>
<dbReference type="GO" id="GO:0005886">
    <property type="term" value="C:plasma membrane"/>
    <property type="evidence" value="ECO:0007669"/>
    <property type="project" value="TreeGrafter"/>
</dbReference>
<evidence type="ECO:0000256" key="10">
    <source>
        <dbReference type="ARBA" id="ARBA00023136"/>
    </source>
</evidence>
<dbReference type="PROSITE" id="PS50109">
    <property type="entry name" value="HIS_KIN"/>
    <property type="match status" value="1"/>
</dbReference>
<evidence type="ECO:0000256" key="4">
    <source>
        <dbReference type="ARBA" id="ARBA00022553"/>
    </source>
</evidence>
<dbReference type="InterPro" id="IPR005467">
    <property type="entry name" value="His_kinase_dom"/>
</dbReference>
<dbReference type="InterPro" id="IPR050428">
    <property type="entry name" value="TCS_sensor_his_kinase"/>
</dbReference>
<dbReference type="STRING" id="582667.SAMN05192568_104634"/>
<feature type="transmembrane region" description="Helical" evidence="11">
    <location>
        <begin position="176"/>
        <end position="196"/>
    </location>
</feature>
<comment type="catalytic activity">
    <reaction evidence="1">
        <text>ATP + protein L-histidine = ADP + protein N-phospho-L-histidine.</text>
        <dbReference type="EC" id="2.7.13.3"/>
    </reaction>
</comment>
<dbReference type="PRINTS" id="PR00344">
    <property type="entry name" value="BCTRLSENSOR"/>
</dbReference>
<dbReference type="PANTHER" id="PTHR45436">
    <property type="entry name" value="SENSOR HISTIDINE KINASE YKOH"/>
    <property type="match status" value="1"/>
</dbReference>
<dbReference type="Pfam" id="PF00672">
    <property type="entry name" value="HAMP"/>
    <property type="match status" value="1"/>
</dbReference>
<feature type="domain" description="HAMP" evidence="13">
    <location>
        <begin position="197"/>
        <end position="250"/>
    </location>
</feature>
<dbReference type="EMBL" id="FOTK01000046">
    <property type="protein sequence ID" value="SFM68908.1"/>
    <property type="molecule type" value="Genomic_DNA"/>
</dbReference>
<dbReference type="Pfam" id="PF02518">
    <property type="entry name" value="HATPase_c"/>
    <property type="match status" value="1"/>
</dbReference>
<evidence type="ECO:0000256" key="7">
    <source>
        <dbReference type="ARBA" id="ARBA00022777"/>
    </source>
</evidence>
<dbReference type="SMART" id="SM00388">
    <property type="entry name" value="HisKA"/>
    <property type="match status" value="1"/>
</dbReference>
<dbReference type="Pfam" id="PF00512">
    <property type="entry name" value="HisKA"/>
    <property type="match status" value="1"/>
</dbReference>
<keyword evidence="8 11" id="KW-1133">Transmembrane helix</keyword>
<dbReference type="Gene3D" id="1.10.287.130">
    <property type="match status" value="1"/>
</dbReference>
<dbReference type="InterPro" id="IPR036097">
    <property type="entry name" value="HisK_dim/P_sf"/>
</dbReference>
<evidence type="ECO:0000256" key="8">
    <source>
        <dbReference type="ARBA" id="ARBA00022989"/>
    </source>
</evidence>
<evidence type="ECO:0000259" key="13">
    <source>
        <dbReference type="PROSITE" id="PS50885"/>
    </source>
</evidence>
<dbReference type="EC" id="2.7.13.3" evidence="3"/>
<evidence type="ECO:0000256" key="2">
    <source>
        <dbReference type="ARBA" id="ARBA00004370"/>
    </source>
</evidence>
<keyword evidence="6 11" id="KW-0812">Transmembrane</keyword>
<dbReference type="OrthoDB" id="9815202at2"/>
<dbReference type="CDD" id="cd00075">
    <property type="entry name" value="HATPase"/>
    <property type="match status" value="1"/>
</dbReference>
<dbReference type="CDD" id="cd06225">
    <property type="entry name" value="HAMP"/>
    <property type="match status" value="1"/>
</dbReference>
<name>A0A1I4SWI2_9HYPH</name>
<organism evidence="14 15">
    <name type="scientific">Methylobacterium pseudosasicola</name>
    <dbReference type="NCBI Taxonomy" id="582667"/>
    <lineage>
        <taxon>Bacteria</taxon>
        <taxon>Pseudomonadati</taxon>
        <taxon>Pseudomonadota</taxon>
        <taxon>Alphaproteobacteria</taxon>
        <taxon>Hyphomicrobiales</taxon>
        <taxon>Methylobacteriaceae</taxon>
        <taxon>Methylobacterium</taxon>
    </lineage>
</organism>
<dbReference type="SMART" id="SM00387">
    <property type="entry name" value="HATPase_c"/>
    <property type="match status" value="1"/>
</dbReference>
<evidence type="ECO:0000313" key="14">
    <source>
        <dbReference type="EMBL" id="SFM68908.1"/>
    </source>
</evidence>
<reference evidence="15" key="1">
    <citation type="submission" date="2016-10" db="EMBL/GenBank/DDBJ databases">
        <authorList>
            <person name="Varghese N."/>
            <person name="Submissions S."/>
        </authorList>
    </citation>
    <scope>NUCLEOTIDE SEQUENCE [LARGE SCALE GENOMIC DNA]</scope>
    <source>
        <strain evidence="15">BL36</strain>
    </source>
</reference>
<keyword evidence="15" id="KW-1185">Reference proteome</keyword>
<accession>A0A1I4SWI2</accession>
<dbReference type="AlphaFoldDB" id="A0A1I4SWI2"/>
<dbReference type="Gene3D" id="6.10.340.10">
    <property type="match status" value="1"/>
</dbReference>
<evidence type="ECO:0000259" key="12">
    <source>
        <dbReference type="PROSITE" id="PS50109"/>
    </source>
</evidence>
<dbReference type="PROSITE" id="PS50885">
    <property type="entry name" value="HAMP"/>
    <property type="match status" value="1"/>
</dbReference>
<feature type="domain" description="Histidine kinase" evidence="12">
    <location>
        <begin position="258"/>
        <end position="473"/>
    </location>
</feature>
<evidence type="ECO:0000256" key="1">
    <source>
        <dbReference type="ARBA" id="ARBA00000085"/>
    </source>
</evidence>
<feature type="transmembrane region" description="Helical" evidence="11">
    <location>
        <begin position="32"/>
        <end position="51"/>
    </location>
</feature>